<dbReference type="GO" id="GO:0004674">
    <property type="term" value="F:protein serine/threonine kinase activity"/>
    <property type="evidence" value="ECO:0007669"/>
    <property type="project" value="TreeGrafter"/>
</dbReference>
<accession>A0A6V7VCC3</accession>
<evidence type="ECO:0000259" key="1">
    <source>
        <dbReference type="PROSITE" id="PS50011"/>
    </source>
</evidence>
<proteinExistence type="predicted"/>
<protein>
    <recommendedName>
        <fullName evidence="1">Protein kinase domain-containing protein</fullName>
    </recommendedName>
</protein>
<dbReference type="InterPro" id="IPR011009">
    <property type="entry name" value="Kinase-like_dom_sf"/>
</dbReference>
<dbReference type="GO" id="GO:0005524">
    <property type="term" value="F:ATP binding"/>
    <property type="evidence" value="ECO:0007669"/>
    <property type="project" value="InterPro"/>
</dbReference>
<dbReference type="OrthoDB" id="4062651at2759"/>
<dbReference type="InterPro" id="IPR000719">
    <property type="entry name" value="Prot_kinase_dom"/>
</dbReference>
<sequence length="271" mass="31448">MGDRSVDGINREILILNYFNGLDQNARNHIIKMEGHELKDHGHTMFIVLELGGKTLMDYFHEKIRESGQRVRMQTTKENEVLLKKILLGAAQPLQQFHQLDDVKEGNFVVSLEQSQDERVIECKLIDFNTSVLLNREGNIATDTPVNLEYLNKTLMAPEVQDDDTRLVSNKKVGCLVFWFNGISAFYNLFFTGGNRYGEVKNHINAYLNKTFQYSSINYTRLDQLIKACLRDDPDQRPTMKAIVSFLKNECDYFHYERNRPRGSRARLCED</sequence>
<dbReference type="GO" id="GO:0005634">
    <property type="term" value="C:nucleus"/>
    <property type="evidence" value="ECO:0007669"/>
    <property type="project" value="TreeGrafter"/>
</dbReference>
<reference evidence="2 3" key="1">
    <citation type="submission" date="2020-08" db="EMBL/GenBank/DDBJ databases">
        <authorList>
            <person name="Koutsovoulos G."/>
            <person name="Danchin GJ E."/>
        </authorList>
    </citation>
    <scope>NUCLEOTIDE SEQUENCE [LARGE SCALE GENOMIC DNA]</scope>
</reference>
<dbReference type="PANTHER" id="PTHR44167">
    <property type="entry name" value="OVARIAN-SPECIFIC SERINE/THREONINE-PROTEIN KINASE LOK-RELATED"/>
    <property type="match status" value="1"/>
</dbReference>
<evidence type="ECO:0000313" key="3">
    <source>
        <dbReference type="Proteomes" id="UP000580250"/>
    </source>
</evidence>
<gene>
    <name evidence="2" type="ORF">MENT_LOCUS24036</name>
</gene>
<dbReference type="Gene3D" id="1.10.510.10">
    <property type="entry name" value="Transferase(Phosphotransferase) domain 1"/>
    <property type="match status" value="1"/>
</dbReference>
<dbReference type="AlphaFoldDB" id="A0A6V7VCC3"/>
<dbReference type="SUPFAM" id="SSF56112">
    <property type="entry name" value="Protein kinase-like (PK-like)"/>
    <property type="match status" value="1"/>
</dbReference>
<dbReference type="EMBL" id="CAJEWN010000201">
    <property type="protein sequence ID" value="CAD2172482.1"/>
    <property type="molecule type" value="Genomic_DNA"/>
</dbReference>
<dbReference type="SMART" id="SM00220">
    <property type="entry name" value="S_TKc"/>
    <property type="match status" value="1"/>
</dbReference>
<dbReference type="GO" id="GO:0005737">
    <property type="term" value="C:cytoplasm"/>
    <property type="evidence" value="ECO:0007669"/>
    <property type="project" value="TreeGrafter"/>
</dbReference>
<name>A0A6V7VCC3_MELEN</name>
<comment type="caution">
    <text evidence="2">The sequence shown here is derived from an EMBL/GenBank/DDBJ whole genome shotgun (WGS) entry which is preliminary data.</text>
</comment>
<evidence type="ECO:0000313" key="2">
    <source>
        <dbReference type="EMBL" id="CAD2172482.1"/>
    </source>
</evidence>
<feature type="domain" description="Protein kinase" evidence="1">
    <location>
        <begin position="1"/>
        <end position="254"/>
    </location>
</feature>
<dbReference type="GO" id="GO:0044773">
    <property type="term" value="P:mitotic DNA damage checkpoint signaling"/>
    <property type="evidence" value="ECO:0007669"/>
    <property type="project" value="TreeGrafter"/>
</dbReference>
<dbReference type="PANTHER" id="PTHR44167:SF24">
    <property type="entry name" value="SERINE_THREONINE-PROTEIN KINASE CHK2"/>
    <property type="match status" value="1"/>
</dbReference>
<dbReference type="PROSITE" id="PS50011">
    <property type="entry name" value="PROTEIN_KINASE_DOM"/>
    <property type="match status" value="1"/>
</dbReference>
<dbReference type="Proteomes" id="UP000580250">
    <property type="component" value="Unassembled WGS sequence"/>
</dbReference>
<organism evidence="2 3">
    <name type="scientific">Meloidogyne enterolobii</name>
    <name type="common">Root-knot nematode worm</name>
    <name type="synonym">Meloidogyne mayaguensis</name>
    <dbReference type="NCBI Taxonomy" id="390850"/>
    <lineage>
        <taxon>Eukaryota</taxon>
        <taxon>Metazoa</taxon>
        <taxon>Ecdysozoa</taxon>
        <taxon>Nematoda</taxon>
        <taxon>Chromadorea</taxon>
        <taxon>Rhabditida</taxon>
        <taxon>Tylenchina</taxon>
        <taxon>Tylenchomorpha</taxon>
        <taxon>Tylenchoidea</taxon>
        <taxon>Meloidogynidae</taxon>
        <taxon>Meloidogyninae</taxon>
        <taxon>Meloidogyne</taxon>
    </lineage>
</organism>